<comment type="subcellular location">
    <subcellularLocation>
        <location evidence="1">Cell membrane</location>
        <topology evidence="1">Multi-pass membrane protein</topology>
    </subcellularLocation>
</comment>
<sequence>MSGKSVPTSNSISRDGGTTGVTVGTGGHSIGTVGNSIGTGGNSIWTAITVVGLVMGLAVTWQQIRMNEEPIDMAIYLEGVRTFLQGGEVYSQPMQVGTVLLPFIYPPFGALVMVPLAHLSVKLAGDIMIAVSSLLLLACLHFVTRAMMGSPDPTVTAVPERACHALVAIVWPAAMLLEPVVLNSSFAQINIIIMGLVVLDLVPRRRFLPQGWLIGIAVAIKLTPLVMLYYFLLKKDIKAIAVSAGSAIAATALAAVVRWDVTVEYFSTTLLGLGGGKNMGVNTAYQSNSSLKGMIMRWFTSEDALNAHTGLVNIVWLVASFIAIGLAGWLMVWLLRRGFDTDAWLVNSILMLLISPISWSHHWVWVALIVPVFAWRWFTSSPRSAWFGGTLALWTVLMVTRPPKWWFGDAIDIYALPWWKTFLVSDYVWLAIALLALYPLVCKRLSSPAPVSDR</sequence>
<comment type="similarity">
    <text evidence="7">Belongs to the glycosyltransferase 87 family.</text>
</comment>
<evidence type="ECO:0000256" key="7">
    <source>
        <dbReference type="ARBA" id="ARBA00024033"/>
    </source>
</evidence>
<keyword evidence="2" id="KW-1003">Cell membrane</keyword>
<proteinExistence type="inferred from homology"/>
<evidence type="ECO:0000313" key="11">
    <source>
        <dbReference type="Proteomes" id="UP000234560"/>
    </source>
</evidence>
<feature type="compositionally biased region" description="Polar residues" evidence="8">
    <location>
        <begin position="1"/>
        <end position="13"/>
    </location>
</feature>
<evidence type="ECO:0000313" key="10">
    <source>
        <dbReference type="EMBL" id="WOT01096.1"/>
    </source>
</evidence>
<keyword evidence="5 9" id="KW-1133">Transmembrane helix</keyword>
<evidence type="ECO:0000256" key="9">
    <source>
        <dbReference type="SAM" id="Phobius"/>
    </source>
</evidence>
<dbReference type="RefSeq" id="WP_101678002.1">
    <property type="nucleotide sequence ID" value="NZ_CAMYCO010000028.1"/>
</dbReference>
<feature type="transmembrane region" description="Helical" evidence="9">
    <location>
        <begin position="180"/>
        <end position="199"/>
    </location>
</feature>
<dbReference type="KEGG" id="cpyr:CYJ47_07280"/>
<feature type="transmembrane region" description="Helical" evidence="9">
    <location>
        <begin position="239"/>
        <end position="259"/>
    </location>
</feature>
<reference evidence="10" key="2">
    <citation type="submission" date="2023-10" db="EMBL/GenBank/DDBJ databases">
        <authorList>
            <person name="Choi B."/>
        </authorList>
    </citation>
    <scope>NUCLEOTIDE SEQUENCE</scope>
    <source>
        <strain evidence="10">UMB0763</strain>
    </source>
</reference>
<dbReference type="InterPro" id="IPR018584">
    <property type="entry name" value="GT87"/>
</dbReference>
<dbReference type="EC" id="2.4.-.-" evidence="10"/>
<evidence type="ECO:0000256" key="6">
    <source>
        <dbReference type="ARBA" id="ARBA00023136"/>
    </source>
</evidence>
<evidence type="ECO:0000256" key="4">
    <source>
        <dbReference type="ARBA" id="ARBA00022692"/>
    </source>
</evidence>
<evidence type="ECO:0000256" key="3">
    <source>
        <dbReference type="ARBA" id="ARBA00022679"/>
    </source>
</evidence>
<keyword evidence="6 9" id="KW-0472">Membrane</keyword>
<feature type="transmembrane region" description="Helical" evidence="9">
    <location>
        <begin position="314"/>
        <end position="334"/>
    </location>
</feature>
<feature type="transmembrane region" description="Helical" evidence="9">
    <location>
        <begin position="123"/>
        <end position="143"/>
    </location>
</feature>
<protein>
    <submittedName>
        <fullName evidence="10">Glycosyltransferase family 87 protein</fullName>
        <ecNumber evidence="10">2.4.-.-</ecNumber>
    </submittedName>
</protein>
<keyword evidence="3 10" id="KW-0808">Transferase</keyword>
<feature type="transmembrane region" description="Helical" evidence="9">
    <location>
        <begin position="43"/>
        <end position="61"/>
    </location>
</feature>
<dbReference type="EMBL" id="CP136958">
    <property type="protein sequence ID" value="WOT01096.1"/>
    <property type="molecule type" value="Genomic_DNA"/>
</dbReference>
<dbReference type="AlphaFoldDB" id="A0AAF0YTL7"/>
<dbReference type="GO" id="GO:0016758">
    <property type="term" value="F:hexosyltransferase activity"/>
    <property type="evidence" value="ECO:0007669"/>
    <property type="project" value="InterPro"/>
</dbReference>
<name>A0AAF0YTL7_9CORY</name>
<dbReference type="GO" id="GO:0005886">
    <property type="term" value="C:plasma membrane"/>
    <property type="evidence" value="ECO:0007669"/>
    <property type="project" value="UniProtKB-SubCell"/>
</dbReference>
<feature type="transmembrane region" description="Helical" evidence="9">
    <location>
        <begin position="385"/>
        <end position="402"/>
    </location>
</feature>
<reference evidence="10" key="1">
    <citation type="submission" date="2017-12" db="EMBL/GenBank/DDBJ databases">
        <authorList>
            <person name="Thomas-White K."/>
            <person name="Wolfe A.J."/>
        </authorList>
    </citation>
    <scope>NUCLEOTIDE SEQUENCE</scope>
    <source>
        <strain evidence="10">UMB0763</strain>
    </source>
</reference>
<dbReference type="Proteomes" id="UP000234560">
    <property type="component" value="Chromosome"/>
</dbReference>
<feature type="transmembrane region" description="Helical" evidence="9">
    <location>
        <begin position="341"/>
        <end position="357"/>
    </location>
</feature>
<organism evidence="10 11">
    <name type="scientific">Corynebacterium pyruviciproducens</name>
    <dbReference type="NCBI Taxonomy" id="598660"/>
    <lineage>
        <taxon>Bacteria</taxon>
        <taxon>Bacillati</taxon>
        <taxon>Actinomycetota</taxon>
        <taxon>Actinomycetes</taxon>
        <taxon>Mycobacteriales</taxon>
        <taxon>Corynebacteriaceae</taxon>
        <taxon>Corynebacterium</taxon>
    </lineage>
</organism>
<feature type="transmembrane region" description="Helical" evidence="9">
    <location>
        <begin position="211"/>
        <end position="232"/>
    </location>
</feature>
<feature type="transmembrane region" description="Helical" evidence="9">
    <location>
        <begin position="99"/>
        <end position="117"/>
    </location>
</feature>
<gene>
    <name evidence="10" type="ORF">CYJ47_07280</name>
</gene>
<keyword evidence="4 9" id="KW-0812">Transmembrane</keyword>
<dbReference type="Pfam" id="PF09594">
    <property type="entry name" value="GT87"/>
    <property type="match status" value="1"/>
</dbReference>
<evidence type="ECO:0000256" key="2">
    <source>
        <dbReference type="ARBA" id="ARBA00022475"/>
    </source>
</evidence>
<evidence type="ECO:0000256" key="8">
    <source>
        <dbReference type="SAM" id="MobiDB-lite"/>
    </source>
</evidence>
<accession>A0AAF0YTL7</accession>
<evidence type="ECO:0000256" key="5">
    <source>
        <dbReference type="ARBA" id="ARBA00022989"/>
    </source>
</evidence>
<keyword evidence="10" id="KW-0328">Glycosyltransferase</keyword>
<evidence type="ECO:0000256" key="1">
    <source>
        <dbReference type="ARBA" id="ARBA00004651"/>
    </source>
</evidence>
<feature type="transmembrane region" description="Helical" evidence="9">
    <location>
        <begin position="422"/>
        <end position="441"/>
    </location>
</feature>
<feature type="region of interest" description="Disordered" evidence="8">
    <location>
        <begin position="1"/>
        <end position="24"/>
    </location>
</feature>